<dbReference type="AlphaFoldDB" id="A0A3E0WMW4"/>
<feature type="compositionally biased region" description="Polar residues" evidence="1">
    <location>
        <begin position="15"/>
        <end position="29"/>
    </location>
</feature>
<evidence type="ECO:0000313" key="2">
    <source>
        <dbReference type="EMBL" id="RFA33759.1"/>
    </source>
</evidence>
<evidence type="ECO:0000256" key="1">
    <source>
        <dbReference type="SAM" id="MobiDB-lite"/>
    </source>
</evidence>
<dbReference type="EMBL" id="NFZW01000019">
    <property type="protein sequence ID" value="RFA33759.1"/>
    <property type="molecule type" value="Genomic_DNA"/>
</dbReference>
<keyword evidence="3" id="KW-1185">Reference proteome</keyword>
<protein>
    <recommendedName>
        <fullName evidence="4">Lipocalin-like domain-containing protein</fullName>
    </recommendedName>
</protein>
<proteinExistence type="predicted"/>
<dbReference type="OrthoDB" id="5145750at2"/>
<name>A0A3E0WMW4_9GAMM</name>
<evidence type="ECO:0008006" key="4">
    <source>
        <dbReference type="Google" id="ProtNLM"/>
    </source>
</evidence>
<dbReference type="RefSeq" id="WP_116304091.1">
    <property type="nucleotide sequence ID" value="NZ_NFZV01000039.1"/>
</dbReference>
<evidence type="ECO:0000313" key="3">
    <source>
        <dbReference type="Proteomes" id="UP000256763"/>
    </source>
</evidence>
<reference evidence="3" key="1">
    <citation type="submission" date="2017-05" db="EMBL/GenBank/DDBJ databases">
        <authorList>
            <person name="Sharma S."/>
            <person name="Sidhu C."/>
            <person name="Pinnaka A.K."/>
        </authorList>
    </citation>
    <scope>NUCLEOTIDE SEQUENCE [LARGE SCALE GENOMIC DNA]</scope>
    <source>
        <strain evidence="3">AK93</strain>
    </source>
</reference>
<gene>
    <name evidence="2" type="ORF">CAL65_16570</name>
</gene>
<comment type="caution">
    <text evidence="2">The sequence shown here is derived from an EMBL/GenBank/DDBJ whole genome shotgun (WGS) entry which is preliminary data.</text>
</comment>
<organism evidence="2 3">
    <name type="scientific">Alkalilimnicola ehrlichii</name>
    <dbReference type="NCBI Taxonomy" id="351052"/>
    <lineage>
        <taxon>Bacteria</taxon>
        <taxon>Pseudomonadati</taxon>
        <taxon>Pseudomonadota</taxon>
        <taxon>Gammaproteobacteria</taxon>
        <taxon>Chromatiales</taxon>
        <taxon>Ectothiorhodospiraceae</taxon>
        <taxon>Alkalilimnicola</taxon>
    </lineage>
</organism>
<dbReference type="Proteomes" id="UP000256763">
    <property type="component" value="Unassembled WGS sequence"/>
</dbReference>
<sequence length="98" mass="10403">MSVAGTWNLVMDTPFGQQTPTLEINNNGGSYEGALEGPTGRTELEELTVDGDKLSFYSNIKTPMGSFRVSFRGGIEGDAISGTFKSMAGVNEFSGTRA</sequence>
<accession>A0A3E0WMW4</accession>
<feature type="region of interest" description="Disordered" evidence="1">
    <location>
        <begin position="14"/>
        <end position="38"/>
    </location>
</feature>